<dbReference type="PANTHER" id="PTHR35010:SF2">
    <property type="entry name" value="BLL4672 PROTEIN"/>
    <property type="match status" value="1"/>
</dbReference>
<organism evidence="2 3">
    <name type="scientific">Virgisporangium aliadipatigenens</name>
    <dbReference type="NCBI Taxonomy" id="741659"/>
    <lineage>
        <taxon>Bacteria</taxon>
        <taxon>Bacillati</taxon>
        <taxon>Actinomycetota</taxon>
        <taxon>Actinomycetes</taxon>
        <taxon>Micromonosporales</taxon>
        <taxon>Micromonosporaceae</taxon>
        <taxon>Virgisporangium</taxon>
    </lineage>
</organism>
<evidence type="ECO:0000313" key="2">
    <source>
        <dbReference type="EMBL" id="GIJ47517.1"/>
    </source>
</evidence>
<evidence type="ECO:0000313" key="3">
    <source>
        <dbReference type="Proteomes" id="UP000619260"/>
    </source>
</evidence>
<dbReference type="Pfam" id="PF13560">
    <property type="entry name" value="HTH_31"/>
    <property type="match status" value="1"/>
</dbReference>
<feature type="domain" description="HTH cro/C1-type" evidence="1">
    <location>
        <begin position="35"/>
        <end position="81"/>
    </location>
</feature>
<dbReference type="GO" id="GO:0003677">
    <property type="term" value="F:DNA binding"/>
    <property type="evidence" value="ECO:0007669"/>
    <property type="project" value="InterPro"/>
</dbReference>
<name>A0A8J4DSS0_9ACTN</name>
<dbReference type="PROSITE" id="PS50943">
    <property type="entry name" value="HTH_CROC1"/>
    <property type="match status" value="1"/>
</dbReference>
<gene>
    <name evidence="2" type="ORF">Val02_44030</name>
</gene>
<dbReference type="InterPro" id="IPR010982">
    <property type="entry name" value="Lambda_DNA-bd_dom_sf"/>
</dbReference>
<accession>A0A8J4DSS0</accession>
<dbReference type="RefSeq" id="WP_203901020.1">
    <property type="nucleotide sequence ID" value="NZ_BOPF01000015.1"/>
</dbReference>
<evidence type="ECO:0000259" key="1">
    <source>
        <dbReference type="PROSITE" id="PS50943"/>
    </source>
</evidence>
<keyword evidence="3" id="KW-1185">Reference proteome</keyword>
<dbReference type="AlphaFoldDB" id="A0A8J4DSS0"/>
<sequence>MLERHAFGSLLRAWRDRATPQSIGLRSAGVRRVPGLRREELARLAGVSPDYIRRLEQGTGTPSIAVVEALARALRLTRSDYEYFCVIAGHAPVGDDRVPSHVGPSAQRLLDRLGHVPVCLCDAAWTALAWNPAWEAMNCDAVSARGRDRNVAWRTFTRPALRVRRSDERTSRFEATIAADLRTTLHRYPADPDLVALVNDLRLHSRRFDELWTGGGAVRFFDDQVLINHPDVGNLQVDCDILTVHEGDLRALVFSTEPGSDDARRLADTRSRHEWK</sequence>
<dbReference type="InterPro" id="IPR041413">
    <property type="entry name" value="MLTR_LBD"/>
</dbReference>
<comment type="caution">
    <text evidence="2">The sequence shown here is derived from an EMBL/GenBank/DDBJ whole genome shotgun (WGS) entry which is preliminary data.</text>
</comment>
<protein>
    <submittedName>
        <fullName evidence="2">Transcriptional regulator</fullName>
    </submittedName>
</protein>
<reference evidence="2" key="1">
    <citation type="submission" date="2021-01" db="EMBL/GenBank/DDBJ databases">
        <title>Whole genome shotgun sequence of Virgisporangium aliadipatigenens NBRC 105644.</title>
        <authorList>
            <person name="Komaki H."/>
            <person name="Tamura T."/>
        </authorList>
    </citation>
    <scope>NUCLEOTIDE SEQUENCE</scope>
    <source>
        <strain evidence="2">NBRC 105644</strain>
    </source>
</reference>
<dbReference type="EMBL" id="BOPF01000015">
    <property type="protein sequence ID" value="GIJ47517.1"/>
    <property type="molecule type" value="Genomic_DNA"/>
</dbReference>
<dbReference type="InterPro" id="IPR001387">
    <property type="entry name" value="Cro/C1-type_HTH"/>
</dbReference>
<dbReference type="CDD" id="cd00093">
    <property type="entry name" value="HTH_XRE"/>
    <property type="match status" value="1"/>
</dbReference>
<dbReference type="Pfam" id="PF17765">
    <property type="entry name" value="MLTR_LBD"/>
    <property type="match status" value="1"/>
</dbReference>
<dbReference type="Gene3D" id="1.10.260.40">
    <property type="entry name" value="lambda repressor-like DNA-binding domains"/>
    <property type="match status" value="1"/>
</dbReference>
<dbReference type="Gene3D" id="3.30.450.180">
    <property type="match status" value="1"/>
</dbReference>
<dbReference type="SMART" id="SM00530">
    <property type="entry name" value="HTH_XRE"/>
    <property type="match status" value="1"/>
</dbReference>
<dbReference type="PANTHER" id="PTHR35010">
    <property type="entry name" value="BLL4672 PROTEIN-RELATED"/>
    <property type="match status" value="1"/>
</dbReference>
<dbReference type="Proteomes" id="UP000619260">
    <property type="component" value="Unassembled WGS sequence"/>
</dbReference>
<dbReference type="SUPFAM" id="SSF47413">
    <property type="entry name" value="lambda repressor-like DNA-binding domains"/>
    <property type="match status" value="1"/>
</dbReference>
<proteinExistence type="predicted"/>